<evidence type="ECO:0000313" key="3">
    <source>
        <dbReference type="Proteomes" id="UP000749040"/>
    </source>
</evidence>
<accession>A0ABS2TX36</accession>
<dbReference type="PANTHER" id="PTHR42951">
    <property type="entry name" value="METALLO-BETA-LACTAMASE DOMAIN-CONTAINING"/>
    <property type="match status" value="1"/>
</dbReference>
<dbReference type="Pfam" id="PF00753">
    <property type="entry name" value="Lactamase_B"/>
    <property type="match status" value="1"/>
</dbReference>
<comment type="caution">
    <text evidence="2">The sequence shown here is derived from an EMBL/GenBank/DDBJ whole genome shotgun (WGS) entry which is preliminary data.</text>
</comment>
<feature type="domain" description="Metallo-beta-lactamase" evidence="1">
    <location>
        <begin position="17"/>
        <end position="213"/>
    </location>
</feature>
<evidence type="ECO:0000313" key="2">
    <source>
        <dbReference type="EMBL" id="MBM9507913.1"/>
    </source>
</evidence>
<reference evidence="2 3" key="1">
    <citation type="submission" date="2021-01" db="EMBL/GenBank/DDBJ databases">
        <title>Streptomyces acididurans sp. nov., isolated from a peat swamp forest soil.</title>
        <authorList>
            <person name="Chantavorakit T."/>
            <person name="Duangmal K."/>
        </authorList>
    </citation>
    <scope>NUCLEOTIDE SEQUENCE [LARGE SCALE GENOMIC DNA]</scope>
    <source>
        <strain evidence="2 3">KK5PA1</strain>
    </source>
</reference>
<name>A0ABS2TX36_9ACTN</name>
<dbReference type="EMBL" id="JADKYB010000015">
    <property type="protein sequence ID" value="MBM9507913.1"/>
    <property type="molecule type" value="Genomic_DNA"/>
</dbReference>
<dbReference type="InterPro" id="IPR050855">
    <property type="entry name" value="NDM-1-like"/>
</dbReference>
<protein>
    <submittedName>
        <fullName evidence="2">MBL fold metallo-hydrolase</fullName>
    </submittedName>
</protein>
<organism evidence="2 3">
    <name type="scientific">Actinacidiphila acididurans</name>
    <dbReference type="NCBI Taxonomy" id="2784346"/>
    <lineage>
        <taxon>Bacteria</taxon>
        <taxon>Bacillati</taxon>
        <taxon>Actinomycetota</taxon>
        <taxon>Actinomycetes</taxon>
        <taxon>Kitasatosporales</taxon>
        <taxon>Streptomycetaceae</taxon>
        <taxon>Actinacidiphila</taxon>
    </lineage>
</organism>
<dbReference type="RefSeq" id="WP_205359787.1">
    <property type="nucleotide sequence ID" value="NZ_JADKYB010000015.1"/>
</dbReference>
<gene>
    <name evidence="2" type="ORF">ITX44_25840</name>
</gene>
<dbReference type="Gene3D" id="3.60.15.10">
    <property type="entry name" value="Ribonuclease Z/Hydroxyacylglutathione hydrolase-like"/>
    <property type="match status" value="1"/>
</dbReference>
<dbReference type="InterPro" id="IPR036866">
    <property type="entry name" value="RibonucZ/Hydroxyglut_hydro"/>
</dbReference>
<dbReference type="Proteomes" id="UP000749040">
    <property type="component" value="Unassembled WGS sequence"/>
</dbReference>
<keyword evidence="3" id="KW-1185">Reference proteome</keyword>
<sequence length="233" mass="23624">METLELLPELHMLRFAMGHVYVWGDADGVTLVDSGVVGAAGEIARALGELGYGTGDVRRLVLTHGHPDHAGSAAQVAGWGEVEVVAHRAEAPVVRGEATAAAPDFAGAPQWERDLYASLTMPPAAPPARVDREVEDGDVIGFGGGARVLAVPGHTGGSIALHLPGPGVLFTGDAVAGVEGRPVLGVFNQDRALAMASLRRMAELPVDIACFGHGEPVAGGAGAALRTAVAAAG</sequence>
<evidence type="ECO:0000259" key="1">
    <source>
        <dbReference type="SMART" id="SM00849"/>
    </source>
</evidence>
<dbReference type="CDD" id="cd07721">
    <property type="entry name" value="yflN-like_MBL-fold"/>
    <property type="match status" value="1"/>
</dbReference>
<proteinExistence type="predicted"/>
<dbReference type="SMART" id="SM00849">
    <property type="entry name" value="Lactamase_B"/>
    <property type="match status" value="1"/>
</dbReference>
<dbReference type="SUPFAM" id="SSF56281">
    <property type="entry name" value="Metallo-hydrolase/oxidoreductase"/>
    <property type="match status" value="1"/>
</dbReference>
<dbReference type="InterPro" id="IPR001279">
    <property type="entry name" value="Metallo-B-lactamas"/>
</dbReference>
<dbReference type="PANTHER" id="PTHR42951:SF17">
    <property type="entry name" value="METALLO-BETA-LACTAMASE DOMAIN-CONTAINING PROTEIN"/>
    <property type="match status" value="1"/>
</dbReference>